<dbReference type="AlphaFoldDB" id="W6U6N8"/>
<protein>
    <submittedName>
        <fullName evidence="1">Uncharacterized protein</fullName>
    </submittedName>
</protein>
<dbReference type="GeneID" id="36344001"/>
<reference evidence="1 2" key="1">
    <citation type="journal article" date="2013" name="Nat. Genet.">
        <title>The genome of the hydatid tapeworm Echinococcus granulosus.</title>
        <authorList>
            <person name="Zheng H."/>
            <person name="Zhang W."/>
            <person name="Zhang L."/>
            <person name="Zhang Z."/>
            <person name="Li J."/>
            <person name="Lu G."/>
            <person name="Zhu Y."/>
            <person name="Wang Y."/>
            <person name="Huang Y."/>
            <person name="Liu J."/>
            <person name="Kang H."/>
            <person name="Chen J."/>
            <person name="Wang L."/>
            <person name="Chen A."/>
            <person name="Yu S."/>
            <person name="Gao Z."/>
            <person name="Jin L."/>
            <person name="Gu W."/>
            <person name="Wang Z."/>
            <person name="Zhao L."/>
            <person name="Shi B."/>
            <person name="Wen H."/>
            <person name="Lin R."/>
            <person name="Jones M.K."/>
            <person name="Brejova B."/>
            <person name="Vinar T."/>
            <person name="Zhao G."/>
            <person name="McManus D.P."/>
            <person name="Chen Z."/>
            <person name="Zhou Y."/>
            <person name="Wang S."/>
        </authorList>
    </citation>
    <scope>NUCLEOTIDE SEQUENCE [LARGE SCALE GENOMIC DNA]</scope>
</reference>
<name>W6U6N8_ECHGR</name>
<dbReference type="EMBL" id="APAU02000101">
    <property type="protein sequence ID" value="EUB56880.1"/>
    <property type="molecule type" value="Genomic_DNA"/>
</dbReference>
<dbReference type="Proteomes" id="UP000019149">
    <property type="component" value="Unassembled WGS sequence"/>
</dbReference>
<accession>W6U6N8</accession>
<dbReference type="KEGG" id="egl:EGR_08286"/>
<proteinExistence type="predicted"/>
<comment type="caution">
    <text evidence="1">The sequence shown here is derived from an EMBL/GenBank/DDBJ whole genome shotgun (WGS) entry which is preliminary data.</text>
</comment>
<evidence type="ECO:0000313" key="2">
    <source>
        <dbReference type="Proteomes" id="UP000019149"/>
    </source>
</evidence>
<keyword evidence="2" id="KW-1185">Reference proteome</keyword>
<dbReference type="CTD" id="36344001"/>
<dbReference type="RefSeq" id="XP_024348076.1">
    <property type="nucleotide sequence ID" value="XM_024497535.1"/>
</dbReference>
<sequence>MYSLLQSPQVCAAMGASSMQRSSLLDEGTRVCGCVCVQQFSILSCYCKGTLKIKRSVEDREETIKSISEKFAFIFPNFQNPFPVGGHHFVVEVSKSIKILQISLSITIAIIYVLSSQLKQNKTKYTWKKMVAKCLLLIKNIKNVFICLKKIL</sequence>
<organism evidence="1 2">
    <name type="scientific">Echinococcus granulosus</name>
    <name type="common">Hydatid tapeworm</name>
    <dbReference type="NCBI Taxonomy" id="6210"/>
    <lineage>
        <taxon>Eukaryota</taxon>
        <taxon>Metazoa</taxon>
        <taxon>Spiralia</taxon>
        <taxon>Lophotrochozoa</taxon>
        <taxon>Platyhelminthes</taxon>
        <taxon>Cestoda</taxon>
        <taxon>Eucestoda</taxon>
        <taxon>Cyclophyllidea</taxon>
        <taxon>Taeniidae</taxon>
        <taxon>Echinococcus</taxon>
        <taxon>Echinococcus granulosus group</taxon>
    </lineage>
</organism>
<evidence type="ECO:0000313" key="1">
    <source>
        <dbReference type="EMBL" id="EUB56880.1"/>
    </source>
</evidence>
<gene>
    <name evidence="1" type="ORF">EGR_08286</name>
</gene>